<name>A0ABQ5KEL2_9EUKA</name>
<organism evidence="1 2">
    <name type="scientific">Aduncisulcus paluster</name>
    <dbReference type="NCBI Taxonomy" id="2918883"/>
    <lineage>
        <taxon>Eukaryota</taxon>
        <taxon>Metamonada</taxon>
        <taxon>Carpediemonas-like organisms</taxon>
        <taxon>Aduncisulcus</taxon>
    </lineage>
</organism>
<reference evidence="1" key="1">
    <citation type="submission" date="2022-03" db="EMBL/GenBank/DDBJ databases">
        <title>Draft genome sequence of Aduncisulcus paluster, a free-living microaerophilic Fornicata.</title>
        <authorList>
            <person name="Yuyama I."/>
            <person name="Kume K."/>
            <person name="Tamura T."/>
            <person name="Inagaki Y."/>
            <person name="Hashimoto T."/>
        </authorList>
    </citation>
    <scope>NUCLEOTIDE SEQUENCE</scope>
    <source>
        <strain evidence="1">NY0171</strain>
    </source>
</reference>
<sequence>MNEVYNSVDGVNEKQCAFIAKEGSSGECYTVHDDSIRQYLKDQCLSTSGVESNGVISVATMRSVLTCTSLSLPSIATDRGIS</sequence>
<dbReference type="EMBL" id="BQXS01009233">
    <property type="protein sequence ID" value="GKT30982.1"/>
    <property type="molecule type" value="Genomic_DNA"/>
</dbReference>
<proteinExistence type="predicted"/>
<protein>
    <submittedName>
        <fullName evidence="1">Uncharacterized protein</fullName>
    </submittedName>
</protein>
<evidence type="ECO:0000313" key="2">
    <source>
        <dbReference type="Proteomes" id="UP001057375"/>
    </source>
</evidence>
<keyword evidence="2" id="KW-1185">Reference proteome</keyword>
<comment type="caution">
    <text evidence="1">The sequence shown here is derived from an EMBL/GenBank/DDBJ whole genome shotgun (WGS) entry which is preliminary data.</text>
</comment>
<dbReference type="Proteomes" id="UP001057375">
    <property type="component" value="Unassembled WGS sequence"/>
</dbReference>
<evidence type="ECO:0000313" key="1">
    <source>
        <dbReference type="EMBL" id="GKT30982.1"/>
    </source>
</evidence>
<gene>
    <name evidence="1" type="ORF">ADUPG1_005710</name>
</gene>
<feature type="non-terminal residue" evidence="1">
    <location>
        <position position="82"/>
    </location>
</feature>
<accession>A0ABQ5KEL2</accession>